<dbReference type="Proteomes" id="UP001497525">
    <property type="component" value="Unassembled WGS sequence"/>
</dbReference>
<dbReference type="GO" id="GO:0005879">
    <property type="term" value="C:axonemal microtubule"/>
    <property type="evidence" value="ECO:0007669"/>
    <property type="project" value="TreeGrafter"/>
</dbReference>
<dbReference type="AlphaFoldDB" id="A0AAV2T9Z1"/>
<comment type="caution">
    <text evidence="8">The sequence shown here is derived from an EMBL/GenBank/DDBJ whole genome shotgun (WGS) entry which is preliminary data.</text>
</comment>
<name>A0AAV2T9Z1_CALDB</name>
<dbReference type="PANTHER" id="PTHR21490:SF0">
    <property type="entry name" value="ENKURIN"/>
    <property type="match status" value="1"/>
</dbReference>
<dbReference type="GO" id="GO:0001669">
    <property type="term" value="C:acrosomal vesicle"/>
    <property type="evidence" value="ECO:0007669"/>
    <property type="project" value="TreeGrafter"/>
</dbReference>
<sequence length="345" mass="39671">MDEKEVVQENKDKEVEKEDRFKAPCAVQVKLTEPPVGPREYIYNLIPRYVPQVISKYKCLPKIQPHKLSSEGPRKESMKTMGPPSRDHLEPVVYPDKRPFMKKQSKRPMTKLRKVIGAPVTHVPPEKPAKRKGCLTGPKPGLPTIKGLGNALDTDGIPLKCKVRERHKINWITRNAIAAITAEPGFRFPQERRRMHVDTRHGDKFALKSNRTMSGLEPVYVYRSGAGKVPTYLKRRSKLYAKTQDLLTHYINEKELQTTDYLLTEKQREDLLNGLKAAWDRYNRKYLGLASINDTLKGKAYKEFLEKQLDALKDDIELVESHQFLFIEAPKNEDIKTDIIKTVCA</sequence>
<reference evidence="8" key="1">
    <citation type="submission" date="2024-06" db="EMBL/GenBank/DDBJ databases">
        <authorList>
            <person name="Liu X."/>
            <person name="Lenzi L."/>
            <person name="Haldenby T S."/>
            <person name="Uol C."/>
        </authorList>
    </citation>
    <scope>NUCLEOTIDE SEQUENCE</scope>
</reference>
<feature type="domain" description="Enkurin" evidence="7">
    <location>
        <begin position="235"/>
        <end position="327"/>
    </location>
</feature>
<evidence type="ECO:0000313" key="9">
    <source>
        <dbReference type="Proteomes" id="UP001497525"/>
    </source>
</evidence>
<evidence type="ECO:0000313" key="8">
    <source>
        <dbReference type="EMBL" id="CAL5133929.1"/>
    </source>
</evidence>
<gene>
    <name evidence="8" type="ORF">CDAUBV1_LOCUS7143</name>
</gene>
<organism evidence="8 9">
    <name type="scientific">Calicophoron daubneyi</name>
    <name type="common">Rumen fluke</name>
    <name type="synonym">Paramphistomum daubneyi</name>
    <dbReference type="NCBI Taxonomy" id="300641"/>
    <lineage>
        <taxon>Eukaryota</taxon>
        <taxon>Metazoa</taxon>
        <taxon>Spiralia</taxon>
        <taxon>Lophotrochozoa</taxon>
        <taxon>Platyhelminthes</taxon>
        <taxon>Trematoda</taxon>
        <taxon>Digenea</taxon>
        <taxon>Plagiorchiida</taxon>
        <taxon>Pronocephalata</taxon>
        <taxon>Paramphistomoidea</taxon>
        <taxon>Paramphistomidae</taxon>
        <taxon>Calicophoron</taxon>
    </lineage>
</organism>
<dbReference type="GO" id="GO:0005516">
    <property type="term" value="F:calmodulin binding"/>
    <property type="evidence" value="ECO:0007669"/>
    <property type="project" value="TreeGrafter"/>
</dbReference>
<evidence type="ECO:0000256" key="3">
    <source>
        <dbReference type="ARBA" id="ARBA00022490"/>
    </source>
</evidence>
<evidence type="ECO:0000256" key="6">
    <source>
        <dbReference type="SAM" id="MobiDB-lite"/>
    </source>
</evidence>
<dbReference type="EMBL" id="CAXLJL010000168">
    <property type="protein sequence ID" value="CAL5133929.1"/>
    <property type="molecule type" value="Genomic_DNA"/>
</dbReference>
<feature type="region of interest" description="Disordered" evidence="6">
    <location>
        <begin position="65"/>
        <end position="92"/>
    </location>
</feature>
<feature type="region of interest" description="Disordered" evidence="6">
    <location>
        <begin position="121"/>
        <end position="140"/>
    </location>
</feature>
<accession>A0AAV2T9Z1</accession>
<feature type="compositionally biased region" description="Basic and acidic residues" evidence="6">
    <location>
        <begin position="68"/>
        <end position="78"/>
    </location>
</feature>
<proteinExistence type="predicted"/>
<dbReference type="InterPro" id="IPR052102">
    <property type="entry name" value="Enkurin_domain-protein"/>
</dbReference>
<dbReference type="InterPro" id="IPR027012">
    <property type="entry name" value="Enkurin_dom"/>
</dbReference>
<protein>
    <recommendedName>
        <fullName evidence="7">Enkurin domain-containing protein</fullName>
    </recommendedName>
</protein>
<dbReference type="PROSITE" id="PS51665">
    <property type="entry name" value="ENKURIN"/>
    <property type="match status" value="1"/>
</dbReference>
<comment type="subcellular location">
    <subcellularLocation>
        <location evidence="1">Cell projection</location>
        <location evidence="1">Cilium</location>
    </subcellularLocation>
    <subcellularLocation>
        <location evidence="2">Cytoplasm</location>
        <location evidence="2">Cytoskeleton</location>
    </subcellularLocation>
</comment>
<evidence type="ECO:0000256" key="4">
    <source>
        <dbReference type="ARBA" id="ARBA00023212"/>
    </source>
</evidence>
<evidence type="ECO:0000256" key="5">
    <source>
        <dbReference type="ARBA" id="ARBA00023273"/>
    </source>
</evidence>
<evidence type="ECO:0000256" key="2">
    <source>
        <dbReference type="ARBA" id="ARBA00004245"/>
    </source>
</evidence>
<keyword evidence="5" id="KW-0966">Cell projection</keyword>
<dbReference type="Pfam" id="PF13864">
    <property type="entry name" value="Enkurin"/>
    <property type="match status" value="1"/>
</dbReference>
<keyword evidence="4" id="KW-0206">Cytoskeleton</keyword>
<evidence type="ECO:0000256" key="1">
    <source>
        <dbReference type="ARBA" id="ARBA00004138"/>
    </source>
</evidence>
<evidence type="ECO:0000259" key="7">
    <source>
        <dbReference type="PROSITE" id="PS51665"/>
    </source>
</evidence>
<keyword evidence="3" id="KW-0963">Cytoplasm</keyword>
<dbReference type="PANTHER" id="PTHR21490">
    <property type="entry name" value="ENKURIN-RELATED"/>
    <property type="match status" value="1"/>
</dbReference>